<feature type="transmembrane region" description="Helical" evidence="2">
    <location>
        <begin position="39"/>
        <end position="56"/>
    </location>
</feature>
<dbReference type="EMBL" id="CP047156">
    <property type="protein sequence ID" value="QHB99262.1"/>
    <property type="molecule type" value="Genomic_DNA"/>
</dbReference>
<reference evidence="3 4" key="1">
    <citation type="journal article" date="2018" name="Int. J. Syst. Evol. Microbiol.">
        <title>Epidermidibacterium keratini gen. nov., sp. nov., a member of the family Sporichthyaceae, isolated from keratin epidermis.</title>
        <authorList>
            <person name="Lee D.G."/>
            <person name="Trujillo M.E."/>
            <person name="Kang S."/>
            <person name="Nam J.J."/>
            <person name="Kim Y.J."/>
        </authorList>
    </citation>
    <scope>NUCLEOTIDE SEQUENCE [LARGE SCALE GENOMIC DNA]</scope>
    <source>
        <strain evidence="3 4">EPI-7</strain>
    </source>
</reference>
<evidence type="ECO:0000313" key="4">
    <source>
        <dbReference type="Proteomes" id="UP000463857"/>
    </source>
</evidence>
<accession>A0A7L4YK50</accession>
<dbReference type="Proteomes" id="UP000463857">
    <property type="component" value="Chromosome"/>
</dbReference>
<gene>
    <name evidence="3" type="ORF">EK0264_02450</name>
</gene>
<keyword evidence="2" id="KW-0472">Membrane</keyword>
<sequence length="94" mass="10647">MPSTASAGSPDRAPGDTGLSPDELRRDDDNFVPPKRNPWHFLLIVPFVLPLLTPVWNKQSPELFGIPFFYWSQLALVVFCSLMVGLVYIMTKRK</sequence>
<feature type="transmembrane region" description="Helical" evidence="2">
    <location>
        <begin position="68"/>
        <end position="89"/>
    </location>
</feature>
<evidence type="ECO:0000313" key="3">
    <source>
        <dbReference type="EMBL" id="QHB99262.1"/>
    </source>
</evidence>
<keyword evidence="4" id="KW-1185">Reference proteome</keyword>
<dbReference type="RefSeq" id="WP_159542562.1">
    <property type="nucleotide sequence ID" value="NZ_CP047156.1"/>
</dbReference>
<organism evidence="3 4">
    <name type="scientific">Epidermidibacterium keratini</name>
    <dbReference type="NCBI Taxonomy" id="1891644"/>
    <lineage>
        <taxon>Bacteria</taxon>
        <taxon>Bacillati</taxon>
        <taxon>Actinomycetota</taxon>
        <taxon>Actinomycetes</taxon>
        <taxon>Sporichthyales</taxon>
        <taxon>Sporichthyaceae</taxon>
        <taxon>Epidermidibacterium</taxon>
    </lineage>
</organism>
<evidence type="ECO:0000256" key="1">
    <source>
        <dbReference type="SAM" id="MobiDB-lite"/>
    </source>
</evidence>
<proteinExistence type="predicted"/>
<name>A0A7L4YK50_9ACTN</name>
<dbReference type="AlphaFoldDB" id="A0A7L4YK50"/>
<keyword evidence="2" id="KW-0812">Transmembrane</keyword>
<evidence type="ECO:0000256" key="2">
    <source>
        <dbReference type="SAM" id="Phobius"/>
    </source>
</evidence>
<protein>
    <submittedName>
        <fullName evidence="3">DUF3311 domain-containing protein</fullName>
    </submittedName>
</protein>
<dbReference type="Pfam" id="PF11755">
    <property type="entry name" value="DUF3311"/>
    <property type="match status" value="1"/>
</dbReference>
<dbReference type="InterPro" id="IPR021741">
    <property type="entry name" value="DUF3311"/>
</dbReference>
<keyword evidence="2" id="KW-1133">Transmembrane helix</keyword>
<dbReference type="KEGG" id="eke:EK0264_02450"/>
<feature type="region of interest" description="Disordered" evidence="1">
    <location>
        <begin position="1"/>
        <end position="30"/>
    </location>
</feature>
<dbReference type="OrthoDB" id="123261at2"/>
<dbReference type="InParanoid" id="A0A7L4YK50"/>